<dbReference type="KEGG" id="clup:CLUP02_00637"/>
<protein>
    <submittedName>
        <fullName evidence="2">Uncharacterized protein</fullName>
    </submittedName>
</protein>
<dbReference type="RefSeq" id="XP_049135641.1">
    <property type="nucleotide sequence ID" value="XM_049279684.1"/>
</dbReference>
<feature type="region of interest" description="Disordered" evidence="1">
    <location>
        <begin position="552"/>
        <end position="575"/>
    </location>
</feature>
<feature type="compositionally biased region" description="Low complexity" evidence="1">
    <location>
        <begin position="672"/>
        <end position="696"/>
    </location>
</feature>
<proteinExistence type="predicted"/>
<organism evidence="2 3">
    <name type="scientific">Colletotrichum lupini</name>
    <dbReference type="NCBI Taxonomy" id="145971"/>
    <lineage>
        <taxon>Eukaryota</taxon>
        <taxon>Fungi</taxon>
        <taxon>Dikarya</taxon>
        <taxon>Ascomycota</taxon>
        <taxon>Pezizomycotina</taxon>
        <taxon>Sordariomycetes</taxon>
        <taxon>Hypocreomycetidae</taxon>
        <taxon>Glomerellales</taxon>
        <taxon>Glomerellaceae</taxon>
        <taxon>Colletotrichum</taxon>
        <taxon>Colletotrichum acutatum species complex</taxon>
    </lineage>
</organism>
<evidence type="ECO:0000313" key="3">
    <source>
        <dbReference type="Proteomes" id="UP000830671"/>
    </source>
</evidence>
<dbReference type="Proteomes" id="UP000830671">
    <property type="component" value="Chromosome 1"/>
</dbReference>
<keyword evidence="3" id="KW-1185">Reference proteome</keyword>
<accession>A0A9Q8SBH5</accession>
<name>A0A9Q8SBH5_9PEZI</name>
<feature type="region of interest" description="Disordered" evidence="1">
    <location>
        <begin position="672"/>
        <end position="710"/>
    </location>
</feature>
<reference evidence="2" key="1">
    <citation type="journal article" date="2021" name="Mol. Plant Microbe Interact.">
        <title>Complete Genome Sequence of the Plant-Pathogenic Fungus Colletotrichum lupini.</title>
        <authorList>
            <person name="Baroncelli R."/>
            <person name="Pensec F."/>
            <person name="Da Lio D."/>
            <person name="Boufleur T."/>
            <person name="Vicente I."/>
            <person name="Sarrocco S."/>
            <person name="Picot A."/>
            <person name="Baraldi E."/>
            <person name="Sukno S."/>
            <person name="Thon M."/>
            <person name="Le Floch G."/>
        </authorList>
    </citation>
    <scope>NUCLEOTIDE SEQUENCE</scope>
    <source>
        <strain evidence="2">IMI 504893</strain>
    </source>
</reference>
<dbReference type="AlphaFoldDB" id="A0A9Q8SBH5"/>
<dbReference type="GeneID" id="73334694"/>
<evidence type="ECO:0000313" key="2">
    <source>
        <dbReference type="EMBL" id="UQC73990.1"/>
    </source>
</evidence>
<sequence>MSLRAPTDACGRTSEPKVLRGGKYLRHHAKKLPGDLTKLWFWTCMRVWSPVRTPQLTTALLTCVAYLPVNGRTRDAQEAAFLPSPRIGRVPDSAVCQKPIRSWPLKDVPVSVGRSGYVVSLLFCSDIVIPPAGRNRRSVGVPESTFWESQGSRPFEPTSVGEKTGSLSGKGVRMYVLPCPRVVLRKVAMQDDFWGVMRGQEWENMGEHFGDTQRQRKRNAGLGRGQLELVFAPRVSRASRTPLSDSRSSTLKRQWWKLSRAYSSLGSSVQVVYSPLETTRKAISVQIASSPQRRKVTHAEQEWVPGMSLQEMSRGKMPSSLSPRSTPVPVPPLLFDIVPHDGKACLCSPAECRGPRVDVLGWTGRGAWTWAWHDMAWHTAECSSLLTFFLVSRLDVQLSGGARARLSRILHIVYCKTREGASCSSMIVAFFTLFVVLPLEPRFFFSSSLPGEGLGCMSSSRFLSELPVSDSFILLLPFNILSFSSNRVRLILISLTLERPCLPPRKVIADSTSKRSINKHKSFFVVFPLDHFGAWGNSKNHTATSSPLDIVPSPPHNSLQTAPQLPPASKENTKETHTHTHTMCRLVLFAGTCTRCNESLTWADLSQQLSCLEAKNADKFGSCRRGVDVETHAFDQECDACAGEDEGVAGMDFGEQDFQQYHHQYQQYQQYQHPSSAAYTAAGSSSSASIPQPGSSKRGRDEGEGRKKKKARTRLVFDMEYIHNGIGDFRTRDTTDAMAHDAYDDDQDKRAGNNVISGWVHWTSRSQWRGDWEGLLARGSAPLGMRVMYDTSRMLPRGHREVTMDCSLTREEFTVNTKAQSVSQHEPSFQYPIHCPAIEVLLECARISSTTYLTTPASHDAIYQPTRSSYESRLGRSGS</sequence>
<dbReference type="EMBL" id="CP019471">
    <property type="protein sequence ID" value="UQC73990.1"/>
    <property type="molecule type" value="Genomic_DNA"/>
</dbReference>
<gene>
    <name evidence="2" type="ORF">CLUP02_00637</name>
</gene>
<evidence type="ECO:0000256" key="1">
    <source>
        <dbReference type="SAM" id="MobiDB-lite"/>
    </source>
</evidence>